<reference evidence="1" key="1">
    <citation type="submission" date="2020-04" db="EMBL/GenBank/DDBJ databases">
        <authorList>
            <person name="Chiriac C."/>
            <person name="Salcher M."/>
            <person name="Ghai R."/>
            <person name="Kavagutti S V."/>
        </authorList>
    </citation>
    <scope>NUCLEOTIDE SEQUENCE</scope>
</reference>
<dbReference type="EMBL" id="LR796261">
    <property type="protein sequence ID" value="CAB4132266.1"/>
    <property type="molecule type" value="Genomic_DNA"/>
</dbReference>
<proteinExistence type="predicted"/>
<name>A0A6J5LGL9_9CAUD</name>
<sequence>MHYYQFNIGDYKSHTEHLSEMEDLAYRRLLDWYYLHEIPIPIDINETARQIRMRSHIDCIAIVLQEYFVETENGWINHRANLEIAKAGDKSQKASESAKARWKKDNKLQADAMRTHSESNATHNTQHITQDTIKRKATVVATPDGVSSDVWDSFVAQRKASRAVITETVIKSIQREANKAGWSLEQALAECAARGWRGFKADWVTEKQNLTKTGQMNQTVMSGLTRGLIGGGNNVKLLKG</sequence>
<dbReference type="Pfam" id="PF07120">
    <property type="entry name" value="DUF1376"/>
    <property type="match status" value="1"/>
</dbReference>
<gene>
    <name evidence="1" type="ORF">UFOVP259_8</name>
</gene>
<organism evidence="1">
    <name type="scientific">uncultured Caudovirales phage</name>
    <dbReference type="NCBI Taxonomy" id="2100421"/>
    <lineage>
        <taxon>Viruses</taxon>
        <taxon>Duplodnaviria</taxon>
        <taxon>Heunggongvirae</taxon>
        <taxon>Uroviricota</taxon>
        <taxon>Caudoviricetes</taxon>
        <taxon>Peduoviridae</taxon>
        <taxon>Maltschvirus</taxon>
        <taxon>Maltschvirus maltsch</taxon>
    </lineage>
</organism>
<accession>A0A6J5LGL9</accession>
<dbReference type="InterPro" id="IPR010781">
    <property type="entry name" value="DUF1376"/>
</dbReference>
<evidence type="ECO:0008006" key="2">
    <source>
        <dbReference type="Google" id="ProtNLM"/>
    </source>
</evidence>
<evidence type="ECO:0000313" key="1">
    <source>
        <dbReference type="EMBL" id="CAB4132266.1"/>
    </source>
</evidence>
<protein>
    <recommendedName>
        <fullName evidence="2">DUF1376 domain-containing protein</fullName>
    </recommendedName>
</protein>